<dbReference type="InterPro" id="IPR049256">
    <property type="entry name" value="Get5_C"/>
</dbReference>
<dbReference type="EMBL" id="CAWUON010000009">
    <property type="protein sequence ID" value="CAK7264980.1"/>
    <property type="molecule type" value="Genomic_DNA"/>
</dbReference>
<evidence type="ECO:0000259" key="2">
    <source>
        <dbReference type="Pfam" id="PF12754"/>
    </source>
</evidence>
<protein>
    <recommendedName>
        <fullName evidence="6">Ubiquitin-like domain-containing protein</fullName>
    </recommendedName>
</protein>
<gene>
    <name evidence="4" type="ORF">SEPCBS119000_001274</name>
</gene>
<feature type="domain" description="Get5 C-terminal" evidence="3">
    <location>
        <begin position="207"/>
        <end position="242"/>
    </location>
</feature>
<dbReference type="Pfam" id="PF17183">
    <property type="entry name" value="Get5_C"/>
    <property type="match status" value="1"/>
</dbReference>
<dbReference type="InterPro" id="IPR024737">
    <property type="entry name" value="Get5_N"/>
</dbReference>
<feature type="domain" description="Get5 N-terminal" evidence="2">
    <location>
        <begin position="6"/>
        <end position="161"/>
    </location>
</feature>
<evidence type="ECO:0000259" key="3">
    <source>
        <dbReference type="Pfam" id="PF17183"/>
    </source>
</evidence>
<dbReference type="Pfam" id="PF12754">
    <property type="entry name" value="Get5_N"/>
    <property type="match status" value="1"/>
</dbReference>
<evidence type="ECO:0000313" key="5">
    <source>
        <dbReference type="Proteomes" id="UP001642502"/>
    </source>
</evidence>
<sequence>MAEVQFVNAFLASLDRYPIKLPADYAEDPRSYPARAAYPLPRMPRPMKKPTAVDGNSSGSGATLVPGQARNVTVLTKSLHRSPPLDVKMASPDHTFTLDTTSLLDVRMALAETTHVPLEKLRLLYNKKPVVDGKLLKDLVAAAPGEIEPTEIELGVMVTGGAATVAAAAAAAATAVKAAAAVTAATEPAAVTPPTAEAAEPDAIAAESEGFWTDLRKFLVKRTGSEKQADELFSLFLRSWEDRMA</sequence>
<dbReference type="SUPFAM" id="SSF54236">
    <property type="entry name" value="Ubiquitin-like"/>
    <property type="match status" value="1"/>
</dbReference>
<comment type="caution">
    <text evidence="4">The sequence shown here is derived from an EMBL/GenBank/DDBJ whole genome shotgun (WGS) entry which is preliminary data.</text>
</comment>
<dbReference type="Gene3D" id="1.10.286.70">
    <property type="entry name" value="Get5 dimerization domain"/>
    <property type="match status" value="1"/>
</dbReference>
<accession>A0ABP0D9S9</accession>
<evidence type="ECO:0000313" key="4">
    <source>
        <dbReference type="EMBL" id="CAK7264980.1"/>
    </source>
</evidence>
<organism evidence="4 5">
    <name type="scientific">Sporothrix epigloea</name>
    <dbReference type="NCBI Taxonomy" id="1892477"/>
    <lineage>
        <taxon>Eukaryota</taxon>
        <taxon>Fungi</taxon>
        <taxon>Dikarya</taxon>
        <taxon>Ascomycota</taxon>
        <taxon>Pezizomycotina</taxon>
        <taxon>Sordariomycetes</taxon>
        <taxon>Sordariomycetidae</taxon>
        <taxon>Ophiostomatales</taxon>
        <taxon>Ophiostomataceae</taxon>
        <taxon>Sporothrix</taxon>
    </lineage>
</organism>
<feature type="region of interest" description="Disordered" evidence="1">
    <location>
        <begin position="36"/>
        <end position="65"/>
    </location>
</feature>
<proteinExistence type="predicted"/>
<evidence type="ECO:0008006" key="6">
    <source>
        <dbReference type="Google" id="ProtNLM"/>
    </source>
</evidence>
<evidence type="ECO:0000256" key="1">
    <source>
        <dbReference type="SAM" id="MobiDB-lite"/>
    </source>
</evidence>
<dbReference type="InterPro" id="IPR029071">
    <property type="entry name" value="Ubiquitin-like_domsf"/>
</dbReference>
<keyword evidence="5" id="KW-1185">Reference proteome</keyword>
<name>A0ABP0D9S9_9PEZI</name>
<reference evidence="4 5" key="1">
    <citation type="submission" date="2024-01" db="EMBL/GenBank/DDBJ databases">
        <authorList>
            <person name="Allen C."/>
            <person name="Tagirdzhanova G."/>
        </authorList>
    </citation>
    <scope>NUCLEOTIDE SEQUENCE [LARGE SCALE GENOMIC DNA]</scope>
    <source>
        <strain evidence="4 5">CBS 119000</strain>
    </source>
</reference>
<dbReference type="Proteomes" id="UP001642502">
    <property type="component" value="Unassembled WGS sequence"/>
</dbReference>